<dbReference type="InterPro" id="IPR003491">
    <property type="entry name" value="REP-like_C"/>
</dbReference>
<evidence type="ECO:0000313" key="2">
    <source>
        <dbReference type="EMBL" id="PML57519.1"/>
    </source>
</evidence>
<evidence type="ECO:0000313" key="3">
    <source>
        <dbReference type="Proteomes" id="UP000235746"/>
    </source>
</evidence>
<feature type="domain" description="Replication initiation protein-like C-terminal" evidence="1">
    <location>
        <begin position="166"/>
        <end position="283"/>
    </location>
</feature>
<sequence>MKKKIFTAEELQIDTEASPFVFVDYLAFSFPYSSLRHAHKSDLSNPCWAPLPKPTYQRVRCPNRKAKLEDLYRSKWRVAMLDRLEVFCLHVLGLKMSPWRDKGLNGYENSCHLTPKHSRQHVGFVALGGNRDTCYIQLEGVGCRSLVEHTSLFRLHWWLQLLDCSKLSRVDLAVDDFHGLFGRDYARKAYSDDAFRTSSRGRTPAAGERVFKEANGRVLNESFEVGSRQSRVYWRIYNKAAQLGLDMYWFRNEVELKDFPIDVLLDISGHYAGLCDFSASIVASCPVKVITKKSSIALDIYGRAKWARRQVGRTLADLAKYFDGDIEKVFGLLVSSEHQDSEFSLPDIHQKIIKEITGG</sequence>
<organism evidence="2 3">
    <name type="scientific">Vibrio lentus</name>
    <dbReference type="NCBI Taxonomy" id="136468"/>
    <lineage>
        <taxon>Bacteria</taxon>
        <taxon>Pseudomonadati</taxon>
        <taxon>Pseudomonadota</taxon>
        <taxon>Gammaproteobacteria</taxon>
        <taxon>Vibrionales</taxon>
        <taxon>Vibrionaceae</taxon>
        <taxon>Vibrio</taxon>
    </lineage>
</organism>
<name>A0A2N7IIU1_9VIBR</name>
<dbReference type="Pfam" id="PF02486">
    <property type="entry name" value="Rep_trans"/>
    <property type="match status" value="1"/>
</dbReference>
<dbReference type="Proteomes" id="UP000235746">
    <property type="component" value="Unassembled WGS sequence"/>
</dbReference>
<dbReference type="GO" id="GO:0003743">
    <property type="term" value="F:translation initiation factor activity"/>
    <property type="evidence" value="ECO:0007669"/>
    <property type="project" value="UniProtKB-KW"/>
</dbReference>
<accession>A0A2N7IIU1</accession>
<protein>
    <submittedName>
        <fullName evidence="2">Replication initiation factor family protein</fullName>
    </submittedName>
</protein>
<keyword evidence="2" id="KW-0396">Initiation factor</keyword>
<reference evidence="3" key="1">
    <citation type="submission" date="2016-07" db="EMBL/GenBank/DDBJ databases">
        <title>Nontailed viruses are major unrecognized killers of bacteria in the ocean.</title>
        <authorList>
            <person name="Kauffman K."/>
            <person name="Hussain F."/>
            <person name="Yang J."/>
            <person name="Arevalo P."/>
            <person name="Brown J."/>
            <person name="Cutler M."/>
            <person name="Kelly L."/>
            <person name="Polz M.F."/>
        </authorList>
    </citation>
    <scope>NUCLEOTIDE SEQUENCE [LARGE SCALE GENOMIC DNA]</scope>
    <source>
        <strain evidence="3">10N.261.51.B8</strain>
    </source>
</reference>
<proteinExistence type="predicted"/>
<dbReference type="RefSeq" id="WP_102467483.1">
    <property type="nucleotide sequence ID" value="NZ_MCYL01000011.1"/>
</dbReference>
<comment type="caution">
    <text evidence="2">The sequence shown here is derived from an EMBL/GenBank/DDBJ whole genome shotgun (WGS) entry which is preliminary data.</text>
</comment>
<keyword evidence="2" id="KW-0648">Protein biosynthesis</keyword>
<dbReference type="AlphaFoldDB" id="A0A2N7IIU1"/>
<evidence type="ECO:0000259" key="1">
    <source>
        <dbReference type="Pfam" id="PF02486"/>
    </source>
</evidence>
<dbReference type="EMBL" id="MCYL01000011">
    <property type="protein sequence ID" value="PML57519.1"/>
    <property type="molecule type" value="Genomic_DNA"/>
</dbReference>
<gene>
    <name evidence="2" type="ORF">BCT74_19870</name>
</gene>